<keyword evidence="6 7" id="KW-0472">Membrane</keyword>
<dbReference type="Gene3D" id="1.10.3720.10">
    <property type="entry name" value="MetI-like"/>
    <property type="match status" value="1"/>
</dbReference>
<comment type="caution">
    <text evidence="9">The sequence shown here is derived from an EMBL/GenBank/DDBJ whole genome shotgun (WGS) entry which is preliminary data.</text>
</comment>
<accession>A0A8G2F6T1</accession>
<protein>
    <submittedName>
        <fullName evidence="9">Peptide/nickel transport system permease protein</fullName>
    </submittedName>
</protein>
<dbReference type="OrthoDB" id="9783218at2"/>
<dbReference type="GO" id="GO:0071916">
    <property type="term" value="F:dipeptide transmembrane transporter activity"/>
    <property type="evidence" value="ECO:0007669"/>
    <property type="project" value="TreeGrafter"/>
</dbReference>
<evidence type="ECO:0000256" key="7">
    <source>
        <dbReference type="RuleBase" id="RU363032"/>
    </source>
</evidence>
<organism evidence="9 10">
    <name type="scientific">Desulfomicrobium norvegicum (strain DSM 1741 / NCIMB 8310)</name>
    <name type="common">Desulfovibrio baculatus (strain Norway 4)</name>
    <name type="synonym">Desulfovibrio desulfuricans (strain Norway 4)</name>
    <dbReference type="NCBI Taxonomy" id="52561"/>
    <lineage>
        <taxon>Bacteria</taxon>
        <taxon>Pseudomonadati</taxon>
        <taxon>Thermodesulfobacteriota</taxon>
        <taxon>Desulfovibrionia</taxon>
        <taxon>Desulfovibrionales</taxon>
        <taxon>Desulfomicrobiaceae</taxon>
        <taxon>Desulfomicrobium</taxon>
    </lineage>
</organism>
<dbReference type="EMBL" id="FOTO01000003">
    <property type="protein sequence ID" value="SFL51069.1"/>
    <property type="molecule type" value="Genomic_DNA"/>
</dbReference>
<dbReference type="InterPro" id="IPR025966">
    <property type="entry name" value="OppC_N"/>
</dbReference>
<feature type="transmembrane region" description="Helical" evidence="7">
    <location>
        <begin position="175"/>
        <end position="192"/>
    </location>
</feature>
<evidence type="ECO:0000259" key="8">
    <source>
        <dbReference type="PROSITE" id="PS50928"/>
    </source>
</evidence>
<feature type="transmembrane region" description="Helical" evidence="7">
    <location>
        <begin position="85"/>
        <end position="111"/>
    </location>
</feature>
<dbReference type="InterPro" id="IPR035906">
    <property type="entry name" value="MetI-like_sf"/>
</dbReference>
<comment type="subcellular location">
    <subcellularLocation>
        <location evidence="1 7">Cell membrane</location>
        <topology evidence="1 7">Multi-pass membrane protein</topology>
    </subcellularLocation>
</comment>
<keyword evidence="5 7" id="KW-1133">Transmembrane helix</keyword>
<keyword evidence="10" id="KW-1185">Reference proteome</keyword>
<dbReference type="InterPro" id="IPR000515">
    <property type="entry name" value="MetI-like"/>
</dbReference>
<dbReference type="GO" id="GO:0005886">
    <property type="term" value="C:plasma membrane"/>
    <property type="evidence" value="ECO:0007669"/>
    <property type="project" value="UniProtKB-SubCell"/>
</dbReference>
<feature type="transmembrane region" description="Helical" evidence="7">
    <location>
        <begin position="204"/>
        <end position="230"/>
    </location>
</feature>
<feature type="transmembrane region" description="Helical" evidence="7">
    <location>
        <begin position="21"/>
        <end position="44"/>
    </location>
</feature>
<dbReference type="PROSITE" id="PS50928">
    <property type="entry name" value="ABC_TM1"/>
    <property type="match status" value="1"/>
</dbReference>
<reference evidence="9 10" key="1">
    <citation type="submission" date="2016-10" db="EMBL/GenBank/DDBJ databases">
        <authorList>
            <person name="Varghese N."/>
            <person name="Submissions S."/>
        </authorList>
    </citation>
    <scope>NUCLEOTIDE SEQUENCE [LARGE SCALE GENOMIC DNA]</scope>
    <source>
        <strain evidence="9 10">DSM 1741</strain>
    </source>
</reference>
<dbReference type="Proteomes" id="UP000199581">
    <property type="component" value="Unassembled WGS sequence"/>
</dbReference>
<evidence type="ECO:0000256" key="4">
    <source>
        <dbReference type="ARBA" id="ARBA00022692"/>
    </source>
</evidence>
<feature type="transmembrane region" description="Helical" evidence="7">
    <location>
        <begin position="250"/>
        <end position="275"/>
    </location>
</feature>
<feature type="transmembrane region" description="Helical" evidence="7">
    <location>
        <begin position="132"/>
        <end position="155"/>
    </location>
</feature>
<evidence type="ECO:0000313" key="10">
    <source>
        <dbReference type="Proteomes" id="UP000199581"/>
    </source>
</evidence>
<dbReference type="InterPro" id="IPR050366">
    <property type="entry name" value="BP-dependent_transpt_permease"/>
</dbReference>
<dbReference type="RefSeq" id="WP_092190327.1">
    <property type="nucleotide sequence ID" value="NZ_FOTO01000003.1"/>
</dbReference>
<feature type="domain" description="ABC transmembrane type-1" evidence="8">
    <location>
        <begin position="83"/>
        <end position="272"/>
    </location>
</feature>
<keyword evidence="3" id="KW-1003">Cell membrane</keyword>
<dbReference type="CDD" id="cd06261">
    <property type="entry name" value="TM_PBP2"/>
    <property type="match status" value="1"/>
</dbReference>
<evidence type="ECO:0000256" key="3">
    <source>
        <dbReference type="ARBA" id="ARBA00022475"/>
    </source>
</evidence>
<keyword evidence="2 7" id="KW-0813">Transport</keyword>
<evidence type="ECO:0000256" key="1">
    <source>
        <dbReference type="ARBA" id="ARBA00004651"/>
    </source>
</evidence>
<evidence type="ECO:0000256" key="6">
    <source>
        <dbReference type="ARBA" id="ARBA00023136"/>
    </source>
</evidence>
<dbReference type="Pfam" id="PF12911">
    <property type="entry name" value="OppC_N"/>
    <property type="match status" value="1"/>
</dbReference>
<gene>
    <name evidence="9" type="ORF">SAMN05421830_10345</name>
</gene>
<dbReference type="AlphaFoldDB" id="A0A8G2F6T1"/>
<evidence type="ECO:0000313" key="9">
    <source>
        <dbReference type="EMBL" id="SFL51069.1"/>
    </source>
</evidence>
<keyword evidence="4 7" id="KW-0812">Transmembrane</keyword>
<dbReference type="PANTHER" id="PTHR43386:SF1">
    <property type="entry name" value="D,D-DIPEPTIDE TRANSPORT SYSTEM PERMEASE PROTEIN DDPC-RELATED"/>
    <property type="match status" value="1"/>
</dbReference>
<dbReference type="SUPFAM" id="SSF161098">
    <property type="entry name" value="MetI-like"/>
    <property type="match status" value="1"/>
</dbReference>
<sequence>MAAHPIFRELKLTLRILSHNPSAVIGGAVIAAMVLLAVAAPLVAPYDPVKLSLGERLMPPGAAHFFGTDELGRDIFSRVIYGARISLSIGLLVITVAGVTGALIGATSGYFGGKIDNAIMRLMDVILSFPSLILALALAAAMGPSLVNAILATAFVMIPKFARLVRGEALVVREMPYVAASRVAGAGHGFIIRRHILPNCLNSAIVLATLTLGDAILIAASLSFIGLGAQPPTPEWGAMIASGRKFLMDQWWYATFPGLFILATVIGFNIFGDALRDVLDPRIRR</sequence>
<comment type="similarity">
    <text evidence="7">Belongs to the binding-protein-dependent transport system permease family.</text>
</comment>
<evidence type="ECO:0000256" key="5">
    <source>
        <dbReference type="ARBA" id="ARBA00022989"/>
    </source>
</evidence>
<dbReference type="Pfam" id="PF00528">
    <property type="entry name" value="BPD_transp_1"/>
    <property type="match status" value="1"/>
</dbReference>
<dbReference type="PANTHER" id="PTHR43386">
    <property type="entry name" value="OLIGOPEPTIDE TRANSPORT SYSTEM PERMEASE PROTEIN APPC"/>
    <property type="match status" value="1"/>
</dbReference>
<evidence type="ECO:0000256" key="2">
    <source>
        <dbReference type="ARBA" id="ARBA00022448"/>
    </source>
</evidence>
<proteinExistence type="inferred from homology"/>
<name>A0A8G2F6T1_DESNO</name>